<dbReference type="GO" id="GO:0005634">
    <property type="term" value="C:nucleus"/>
    <property type="evidence" value="ECO:0007669"/>
    <property type="project" value="TreeGrafter"/>
</dbReference>
<reference evidence="3" key="1">
    <citation type="submission" date="2021-07" db="EMBL/GenBank/DDBJ databases">
        <authorList>
            <person name="Durling M."/>
        </authorList>
    </citation>
    <scope>NUCLEOTIDE SEQUENCE</scope>
</reference>
<dbReference type="EMBL" id="CAJVRL010000081">
    <property type="protein sequence ID" value="CAG8957699.1"/>
    <property type="molecule type" value="Genomic_DNA"/>
</dbReference>
<dbReference type="Gene3D" id="3.65.10.20">
    <property type="entry name" value="RNA 3'-terminal phosphate cyclase domain"/>
    <property type="match status" value="2"/>
</dbReference>
<dbReference type="GO" id="GO:0003963">
    <property type="term" value="F:RNA-3'-phosphate cyclase activity"/>
    <property type="evidence" value="ECO:0007669"/>
    <property type="project" value="TreeGrafter"/>
</dbReference>
<feature type="domain" description="RNA 3'-terminal phosphate cyclase" evidence="2">
    <location>
        <begin position="2"/>
        <end position="262"/>
    </location>
</feature>
<dbReference type="InterPro" id="IPR000228">
    <property type="entry name" value="RNA3'_term_phos_cyc"/>
</dbReference>
<dbReference type="PANTHER" id="PTHR11096:SF0">
    <property type="entry name" value="RNA 3'-TERMINAL PHOSPHATE CYCLASE"/>
    <property type="match status" value="1"/>
</dbReference>
<dbReference type="Pfam" id="PF01137">
    <property type="entry name" value="RTC"/>
    <property type="match status" value="1"/>
</dbReference>
<dbReference type="OrthoDB" id="25029at2759"/>
<dbReference type="InterPro" id="IPR023797">
    <property type="entry name" value="RNA3'_phos_cyclase_dom"/>
</dbReference>
<name>A0A9N9L243_9HELO</name>
<dbReference type="AlphaFoldDB" id="A0A9N9L243"/>
<dbReference type="GO" id="GO:0006396">
    <property type="term" value="P:RNA processing"/>
    <property type="evidence" value="ECO:0007669"/>
    <property type="project" value="InterPro"/>
</dbReference>
<gene>
    <name evidence="3" type="ORF">HYFRA_00000034</name>
</gene>
<accession>A0A9N9L243</accession>
<protein>
    <recommendedName>
        <fullName evidence="2">RNA 3'-terminal phosphate cyclase domain-containing protein</fullName>
    </recommendedName>
</protein>
<dbReference type="InterPro" id="IPR013792">
    <property type="entry name" value="RNA3'P_cycl/enolpyr_Trfase_a/b"/>
</dbReference>
<dbReference type="SUPFAM" id="SSF55205">
    <property type="entry name" value="EPT/RTPC-like"/>
    <property type="match status" value="1"/>
</dbReference>
<organism evidence="3 4">
    <name type="scientific">Hymenoscyphus fraxineus</name>
    <dbReference type="NCBI Taxonomy" id="746836"/>
    <lineage>
        <taxon>Eukaryota</taxon>
        <taxon>Fungi</taxon>
        <taxon>Dikarya</taxon>
        <taxon>Ascomycota</taxon>
        <taxon>Pezizomycotina</taxon>
        <taxon>Leotiomycetes</taxon>
        <taxon>Helotiales</taxon>
        <taxon>Helotiaceae</taxon>
        <taxon>Hymenoscyphus</taxon>
    </lineage>
</organism>
<dbReference type="PANTHER" id="PTHR11096">
    <property type="entry name" value="RNA 3' TERMINAL PHOSPHATE CYCLASE"/>
    <property type="match status" value="1"/>
</dbReference>
<proteinExistence type="predicted"/>
<keyword evidence="4" id="KW-1185">Reference proteome</keyword>
<dbReference type="Proteomes" id="UP000696280">
    <property type="component" value="Unassembled WGS sequence"/>
</dbReference>
<evidence type="ECO:0000259" key="2">
    <source>
        <dbReference type="Pfam" id="PF01137"/>
    </source>
</evidence>
<dbReference type="InterPro" id="IPR037136">
    <property type="entry name" value="RNA3'_phos_cyclase_dom_sf"/>
</dbReference>
<evidence type="ECO:0000313" key="4">
    <source>
        <dbReference type="Proteomes" id="UP000696280"/>
    </source>
</evidence>
<sequence length="306" mass="33733">MLVFQALLPFLLHASDEKGTPIALSIEGGTNVGFSPSFEYIDQVLLPSLERFGINVERHLESRGWSQGSRQIGSTKFKIDPIPLGQPLSPPDWPTERGYITKIDISIIVPLVMHGSMKKAFLSELETVFPETNTNFLIVEDSRHIARLYTILVAHTSTGLRFGCDWLYDRSSKNKTSEELSTEIAKKVVSSLNFEVRKGGLVDEHLHDQLIIFQVLAGGKSVIPGSAETANSSRQRMERTDQPFGDGSPHATTARWVTSQFFPNLKWVDKGRVCVGAGWASVKAEVEAAEEAISAVQVDESAPVLL</sequence>
<evidence type="ECO:0000313" key="3">
    <source>
        <dbReference type="EMBL" id="CAG8957699.1"/>
    </source>
</evidence>
<feature type="region of interest" description="Disordered" evidence="1">
    <location>
        <begin position="227"/>
        <end position="249"/>
    </location>
</feature>
<comment type="caution">
    <text evidence="3">The sequence shown here is derived from an EMBL/GenBank/DDBJ whole genome shotgun (WGS) entry which is preliminary data.</text>
</comment>
<evidence type="ECO:0000256" key="1">
    <source>
        <dbReference type="SAM" id="MobiDB-lite"/>
    </source>
</evidence>